<dbReference type="InterPro" id="IPR029058">
    <property type="entry name" value="AB_hydrolase_fold"/>
</dbReference>
<sequence>MHLCKVIYLTMKKNLLLILTFVALVCTNAKAQQFAKYKKEVYQHKGDTLLYRILLPQNFDPTKKYPLLFVLHGSGERGNDNEAQLRNGGKVFLNDAFRKQHQAIVIFPQCPKESYWANAITKRDPKTNTLLSVEFTTNKKPTQAMHALEGFVKHFLKNDYVDKDRVYVGGLSMGGMGTFELLWRKPKVFAAAFAICGGAHLETAKKYAKRVPMWIFHGVKDDVVLPKYSEQMVQAIKQYGGNPKFTLYPNDNHNSWDSAFAEPELFNWLFNHKK</sequence>
<gene>
    <name evidence="4" type="ORF">QE417_003071</name>
</gene>
<feature type="signal peptide" evidence="2">
    <location>
        <begin position="1"/>
        <end position="31"/>
    </location>
</feature>
<evidence type="ECO:0000313" key="5">
    <source>
        <dbReference type="Proteomes" id="UP001258315"/>
    </source>
</evidence>
<comment type="caution">
    <text evidence="4">The sequence shown here is derived from an EMBL/GenBank/DDBJ whole genome shotgun (WGS) entry which is preliminary data.</text>
</comment>
<dbReference type="Proteomes" id="UP001258315">
    <property type="component" value="Unassembled WGS sequence"/>
</dbReference>
<evidence type="ECO:0000256" key="2">
    <source>
        <dbReference type="SAM" id="SignalP"/>
    </source>
</evidence>
<evidence type="ECO:0000256" key="1">
    <source>
        <dbReference type="ARBA" id="ARBA00022729"/>
    </source>
</evidence>
<organism evidence="4 5">
    <name type="scientific">Mucilaginibacter terrae</name>
    <dbReference type="NCBI Taxonomy" id="1955052"/>
    <lineage>
        <taxon>Bacteria</taxon>
        <taxon>Pseudomonadati</taxon>
        <taxon>Bacteroidota</taxon>
        <taxon>Sphingobacteriia</taxon>
        <taxon>Sphingobacteriales</taxon>
        <taxon>Sphingobacteriaceae</taxon>
        <taxon>Mucilaginibacter</taxon>
    </lineage>
</organism>
<dbReference type="Pfam" id="PF02230">
    <property type="entry name" value="Abhydrolase_2"/>
    <property type="match status" value="1"/>
</dbReference>
<dbReference type="InterPro" id="IPR003140">
    <property type="entry name" value="PLipase/COase/thioEstase"/>
</dbReference>
<dbReference type="Gene3D" id="3.40.50.1820">
    <property type="entry name" value="alpha/beta hydrolase"/>
    <property type="match status" value="1"/>
</dbReference>
<proteinExistence type="predicted"/>
<evidence type="ECO:0000259" key="3">
    <source>
        <dbReference type="Pfam" id="PF02230"/>
    </source>
</evidence>
<feature type="chain" id="PRO_5047454984" evidence="2">
    <location>
        <begin position="32"/>
        <end position="274"/>
    </location>
</feature>
<name>A0ABU3GW52_9SPHI</name>
<feature type="domain" description="Phospholipase/carboxylesterase/thioesterase" evidence="3">
    <location>
        <begin position="66"/>
        <end position="260"/>
    </location>
</feature>
<reference evidence="5" key="1">
    <citation type="submission" date="2023-07" db="EMBL/GenBank/DDBJ databases">
        <title>Functional and genomic diversity of the sorghum phyllosphere microbiome.</title>
        <authorList>
            <person name="Shade A."/>
        </authorList>
    </citation>
    <scope>NUCLEOTIDE SEQUENCE [LARGE SCALE GENOMIC DNA]</scope>
    <source>
        <strain evidence="5">SORGH_AS_0422</strain>
    </source>
</reference>
<dbReference type="EMBL" id="JAVLVU010000001">
    <property type="protein sequence ID" value="MDT3403999.1"/>
    <property type="molecule type" value="Genomic_DNA"/>
</dbReference>
<evidence type="ECO:0000313" key="4">
    <source>
        <dbReference type="EMBL" id="MDT3403999.1"/>
    </source>
</evidence>
<protein>
    <submittedName>
        <fullName evidence="4">Peptidase</fullName>
    </submittedName>
</protein>
<dbReference type="SUPFAM" id="SSF53474">
    <property type="entry name" value="alpha/beta-Hydrolases"/>
    <property type="match status" value="1"/>
</dbReference>
<keyword evidence="5" id="KW-1185">Reference proteome</keyword>
<accession>A0ABU3GW52</accession>
<dbReference type="PANTHER" id="PTHR43037">
    <property type="entry name" value="UNNAMED PRODUCT-RELATED"/>
    <property type="match status" value="1"/>
</dbReference>
<keyword evidence="1 2" id="KW-0732">Signal</keyword>
<dbReference type="InterPro" id="IPR050955">
    <property type="entry name" value="Plant_Biomass_Hydrol_Est"/>
</dbReference>
<dbReference type="PANTHER" id="PTHR43037:SF1">
    <property type="entry name" value="BLL1128 PROTEIN"/>
    <property type="match status" value="1"/>
</dbReference>